<protein>
    <submittedName>
        <fullName evidence="1">2-methylfumaryl-CoA isomerase</fullName>
        <ecNumber evidence="1">5.4.1.3</ecNumber>
    </submittedName>
</protein>
<dbReference type="Pfam" id="PF02515">
    <property type="entry name" value="CoA_transf_3"/>
    <property type="match status" value="1"/>
</dbReference>
<dbReference type="RefSeq" id="WP_209770674.1">
    <property type="nucleotide sequence ID" value="NZ_JAGINP010000026.1"/>
</dbReference>
<evidence type="ECO:0000313" key="1">
    <source>
        <dbReference type="EMBL" id="MBP2295989.1"/>
    </source>
</evidence>
<sequence length="405" mass="42638">MTPLLTGLRVVEVTAFIAAPLGGMTLAQLGADVIRIDPIGGNIDYRRWPLSQQGTSLYWTGLNKAKRSVALALDKPEGKEIARAIITASGENAGFLLTNLPASGWMSYDALSQARPDLIMLRLTGNPDGSSAVDYTVNCASGFPMATGRGDGPVNHVLPAWDVAAGLYLATGLLAAERQRRLTGRGQEVTLSLADVMLATVGNLGYVADVQVNGAVRQPMGNELYGAYGRDFATGDGRRVMVVAISNRQWRALGKATGLADKLAMIGPLMGVDMDDEGGRFQARDAIAAVLAHWFAARGLDEVRAAFDGTGVLWGPYQDFGQLVTEDPRCSTANPLFQEVVQPGVGRHLMPGSPLAFGAVPRGEVRPAPRLGEHTDAVLAELLGLSAAEIGRLHDSGVVAGAVEG</sequence>
<keyword evidence="2" id="KW-1185">Reference proteome</keyword>
<organism evidence="1 2">
    <name type="scientific">Azospirillum rugosum</name>
    <dbReference type="NCBI Taxonomy" id="416170"/>
    <lineage>
        <taxon>Bacteria</taxon>
        <taxon>Pseudomonadati</taxon>
        <taxon>Pseudomonadota</taxon>
        <taxon>Alphaproteobacteria</taxon>
        <taxon>Rhodospirillales</taxon>
        <taxon>Azospirillaceae</taxon>
        <taxon>Azospirillum</taxon>
    </lineage>
</organism>
<dbReference type="InterPro" id="IPR050509">
    <property type="entry name" value="CoA-transferase_III"/>
</dbReference>
<dbReference type="InterPro" id="IPR023606">
    <property type="entry name" value="CoA-Trfase_III_dom_1_sf"/>
</dbReference>
<gene>
    <name evidence="1" type="ORF">J2851_005804</name>
</gene>
<dbReference type="EMBL" id="JAGINP010000026">
    <property type="protein sequence ID" value="MBP2295989.1"/>
    <property type="molecule type" value="Genomic_DNA"/>
</dbReference>
<keyword evidence="1" id="KW-0413">Isomerase</keyword>
<dbReference type="Gene3D" id="3.40.50.10540">
    <property type="entry name" value="Crotonobetainyl-coa:carnitine coa-transferase, domain 1"/>
    <property type="match status" value="1"/>
</dbReference>
<dbReference type="PANTHER" id="PTHR48228:SF5">
    <property type="entry name" value="ALPHA-METHYLACYL-COA RACEMASE"/>
    <property type="match status" value="1"/>
</dbReference>
<dbReference type="GO" id="GO:0016853">
    <property type="term" value="F:isomerase activity"/>
    <property type="evidence" value="ECO:0007669"/>
    <property type="project" value="UniProtKB-KW"/>
</dbReference>
<dbReference type="InterPro" id="IPR044855">
    <property type="entry name" value="CoA-Trfase_III_dom3_sf"/>
</dbReference>
<comment type="caution">
    <text evidence="1">The sequence shown here is derived from an EMBL/GenBank/DDBJ whole genome shotgun (WGS) entry which is preliminary data.</text>
</comment>
<dbReference type="Proteomes" id="UP000781958">
    <property type="component" value="Unassembled WGS sequence"/>
</dbReference>
<name>A0ABS4STW9_9PROT</name>
<dbReference type="PANTHER" id="PTHR48228">
    <property type="entry name" value="SUCCINYL-COA--D-CITRAMALATE COA-TRANSFERASE"/>
    <property type="match status" value="1"/>
</dbReference>
<accession>A0ABS4STW9</accession>
<dbReference type="InterPro" id="IPR003673">
    <property type="entry name" value="CoA-Trfase_fam_III"/>
</dbReference>
<dbReference type="SUPFAM" id="SSF89796">
    <property type="entry name" value="CoA-transferase family III (CaiB/BaiF)"/>
    <property type="match status" value="1"/>
</dbReference>
<evidence type="ECO:0000313" key="2">
    <source>
        <dbReference type="Proteomes" id="UP000781958"/>
    </source>
</evidence>
<dbReference type="Gene3D" id="3.30.1540.10">
    <property type="entry name" value="formyl-coa transferase, domain 3"/>
    <property type="match status" value="1"/>
</dbReference>
<dbReference type="EC" id="5.4.1.3" evidence="1"/>
<reference evidence="1 2" key="1">
    <citation type="submission" date="2021-03" db="EMBL/GenBank/DDBJ databases">
        <title>Genomic Encyclopedia of Type Strains, Phase III (KMG-III): the genomes of soil and plant-associated and newly described type strains.</title>
        <authorList>
            <person name="Whitman W."/>
        </authorList>
    </citation>
    <scope>NUCLEOTIDE SEQUENCE [LARGE SCALE GENOMIC DNA]</scope>
    <source>
        <strain evidence="1 2">IMMIB AFH-6</strain>
    </source>
</reference>
<proteinExistence type="predicted"/>